<dbReference type="EMBL" id="QMEB01000092">
    <property type="protein sequence ID" value="NMG20398.1"/>
    <property type="molecule type" value="Genomic_DNA"/>
</dbReference>
<feature type="domain" description="Glycosyltransferase 2-like" evidence="1">
    <location>
        <begin position="16"/>
        <end position="184"/>
    </location>
</feature>
<name>A0ABX1P7M6_9CYAN</name>
<dbReference type="PANTHER" id="PTHR10859">
    <property type="entry name" value="GLYCOSYL TRANSFERASE"/>
    <property type="match status" value="1"/>
</dbReference>
<proteinExistence type="predicted"/>
<evidence type="ECO:0000259" key="1">
    <source>
        <dbReference type="Pfam" id="PF00535"/>
    </source>
</evidence>
<keyword evidence="3" id="KW-1185">Reference proteome</keyword>
<dbReference type="SUPFAM" id="SSF53448">
    <property type="entry name" value="Nucleotide-diphospho-sugar transferases"/>
    <property type="match status" value="1"/>
</dbReference>
<accession>A0ABX1P7M6</accession>
<dbReference type="InterPro" id="IPR029044">
    <property type="entry name" value="Nucleotide-diphossugar_trans"/>
</dbReference>
<keyword evidence="2" id="KW-0808">Transferase</keyword>
<dbReference type="Pfam" id="PF00535">
    <property type="entry name" value="Glycos_transf_2"/>
    <property type="match status" value="1"/>
</dbReference>
<dbReference type="Proteomes" id="UP000718564">
    <property type="component" value="Unassembled WGS sequence"/>
</dbReference>
<dbReference type="InterPro" id="IPR001173">
    <property type="entry name" value="Glyco_trans_2-like"/>
</dbReference>
<evidence type="ECO:0000313" key="2">
    <source>
        <dbReference type="EMBL" id="NMG20398.1"/>
    </source>
</evidence>
<dbReference type="Gene3D" id="3.90.550.10">
    <property type="entry name" value="Spore Coat Polysaccharide Biosynthesis Protein SpsA, Chain A"/>
    <property type="match status" value="1"/>
</dbReference>
<organism evidence="2 3">
    <name type="scientific">Brasilonema bromeliae SPC951</name>
    <dbReference type="NCBI Taxonomy" id="385972"/>
    <lineage>
        <taxon>Bacteria</taxon>
        <taxon>Bacillati</taxon>
        <taxon>Cyanobacteriota</taxon>
        <taxon>Cyanophyceae</taxon>
        <taxon>Nostocales</taxon>
        <taxon>Scytonemataceae</taxon>
        <taxon>Brasilonema</taxon>
        <taxon>Bromeliae group (in: Brasilonema)</taxon>
    </lineage>
</organism>
<evidence type="ECO:0000313" key="3">
    <source>
        <dbReference type="Proteomes" id="UP000718564"/>
    </source>
</evidence>
<dbReference type="PANTHER" id="PTHR10859:SF91">
    <property type="entry name" value="DOLICHYL-PHOSPHATE BETA-GLUCOSYLTRANSFERASE"/>
    <property type="match status" value="1"/>
</dbReference>
<dbReference type="GO" id="GO:0016740">
    <property type="term" value="F:transferase activity"/>
    <property type="evidence" value="ECO:0007669"/>
    <property type="project" value="UniProtKB-KW"/>
</dbReference>
<protein>
    <submittedName>
        <fullName evidence="2">Glycosyl transferase</fullName>
    </submittedName>
</protein>
<reference evidence="2 3" key="1">
    <citation type="submission" date="2018-06" db="EMBL/GenBank/DDBJ databases">
        <title>Comparative genomics of Brasilonema spp. strains.</title>
        <authorList>
            <person name="Alvarenga D.O."/>
            <person name="Fiore M.F."/>
            <person name="Varani A.M."/>
        </authorList>
    </citation>
    <scope>NUCLEOTIDE SEQUENCE [LARGE SCALE GENOMIC DNA]</scope>
    <source>
        <strain evidence="2 3">SPC951</strain>
    </source>
</reference>
<sequence>MYLICEECLRIMNTISIIVPVYNEAQCIVSTFYSVLKFAVNKPWYDFIFVDDGSTDGTREILESQIKLLNNKQISLLSYEAHRGKGYAVKTGVLYADGDYICFLDGDLAYSLDHLDLMVAKLAYFDIVIGCRNLTAEKNNGFKFLRRLAGRIFNFISRSLLNLKFTDMQAGIKGFEKYAAKDLFKTQIIPGFAFDVELLYLAKKKRYTIGEIPVVVSKKHLQKKSKVNLFKHSIEMLFNLLQIVYYDLILKKYE</sequence>
<gene>
    <name evidence="2" type="ORF">DP116_13370</name>
</gene>
<comment type="caution">
    <text evidence="2">The sequence shown here is derived from an EMBL/GenBank/DDBJ whole genome shotgun (WGS) entry which is preliminary data.</text>
</comment>